<dbReference type="Pfam" id="PF00356">
    <property type="entry name" value="LacI"/>
    <property type="match status" value="1"/>
</dbReference>
<protein>
    <submittedName>
        <fullName evidence="6">LacI family DNA-binding transcriptional regulator</fullName>
    </submittedName>
</protein>
<dbReference type="Pfam" id="PF13377">
    <property type="entry name" value="Peripla_BP_3"/>
    <property type="match status" value="1"/>
</dbReference>
<dbReference type="SUPFAM" id="SSF53822">
    <property type="entry name" value="Periplasmic binding protein-like I"/>
    <property type="match status" value="1"/>
</dbReference>
<dbReference type="PROSITE" id="PS00356">
    <property type="entry name" value="HTH_LACI_1"/>
    <property type="match status" value="1"/>
</dbReference>
<dbReference type="PANTHER" id="PTHR30146">
    <property type="entry name" value="LACI-RELATED TRANSCRIPTIONAL REPRESSOR"/>
    <property type="match status" value="1"/>
</dbReference>
<evidence type="ECO:0000313" key="7">
    <source>
        <dbReference type="Proteomes" id="UP001501671"/>
    </source>
</evidence>
<keyword evidence="2 6" id="KW-0238">DNA-binding</keyword>
<comment type="caution">
    <text evidence="6">The sequence shown here is derived from an EMBL/GenBank/DDBJ whole genome shotgun (WGS) entry which is preliminary data.</text>
</comment>
<dbReference type="Proteomes" id="UP001501671">
    <property type="component" value="Unassembled WGS sequence"/>
</dbReference>
<dbReference type="InterPro" id="IPR028082">
    <property type="entry name" value="Peripla_BP_I"/>
</dbReference>
<dbReference type="InterPro" id="IPR046335">
    <property type="entry name" value="LacI/GalR-like_sensor"/>
</dbReference>
<organism evidence="6 7">
    <name type="scientific">Pigmentiphaga soli</name>
    <dbReference type="NCBI Taxonomy" id="1007095"/>
    <lineage>
        <taxon>Bacteria</taxon>
        <taxon>Pseudomonadati</taxon>
        <taxon>Pseudomonadota</taxon>
        <taxon>Betaproteobacteria</taxon>
        <taxon>Burkholderiales</taxon>
        <taxon>Alcaligenaceae</taxon>
        <taxon>Pigmentiphaga</taxon>
    </lineage>
</organism>
<evidence type="ECO:0000256" key="2">
    <source>
        <dbReference type="ARBA" id="ARBA00023125"/>
    </source>
</evidence>
<keyword evidence="1" id="KW-0805">Transcription regulation</keyword>
<reference evidence="7" key="1">
    <citation type="journal article" date="2019" name="Int. J. Syst. Evol. Microbiol.">
        <title>The Global Catalogue of Microorganisms (GCM) 10K type strain sequencing project: providing services to taxonomists for standard genome sequencing and annotation.</title>
        <authorList>
            <consortium name="The Broad Institute Genomics Platform"/>
            <consortium name="The Broad Institute Genome Sequencing Center for Infectious Disease"/>
            <person name="Wu L."/>
            <person name="Ma J."/>
        </authorList>
    </citation>
    <scope>NUCLEOTIDE SEQUENCE [LARGE SCALE GENOMIC DNA]</scope>
    <source>
        <strain evidence="7">JCM 17666</strain>
    </source>
</reference>
<dbReference type="InterPro" id="IPR010982">
    <property type="entry name" value="Lambda_DNA-bd_dom_sf"/>
</dbReference>
<dbReference type="Gene3D" id="3.40.50.2300">
    <property type="match status" value="2"/>
</dbReference>
<dbReference type="PROSITE" id="PS50206">
    <property type="entry name" value="RHODANESE_3"/>
    <property type="match status" value="1"/>
</dbReference>
<dbReference type="CDD" id="cd01392">
    <property type="entry name" value="HTH_LacI"/>
    <property type="match status" value="1"/>
</dbReference>
<dbReference type="InterPro" id="IPR000843">
    <property type="entry name" value="HTH_LacI"/>
</dbReference>
<dbReference type="PROSITE" id="PS50932">
    <property type="entry name" value="HTH_LACI_2"/>
    <property type="match status" value="1"/>
</dbReference>
<feature type="domain" description="Rhodanese" evidence="4">
    <location>
        <begin position="199"/>
        <end position="231"/>
    </location>
</feature>
<dbReference type="PANTHER" id="PTHR30146:SF138">
    <property type="entry name" value="TRANSCRIPTIONAL REGULATORY PROTEIN"/>
    <property type="match status" value="1"/>
</dbReference>
<keyword evidence="7" id="KW-1185">Reference proteome</keyword>
<dbReference type="InterPro" id="IPR001763">
    <property type="entry name" value="Rhodanese-like_dom"/>
</dbReference>
<proteinExistence type="predicted"/>
<evidence type="ECO:0000313" key="6">
    <source>
        <dbReference type="EMBL" id="GAA4326186.1"/>
    </source>
</evidence>
<dbReference type="EMBL" id="BAABFO010000003">
    <property type="protein sequence ID" value="GAA4326186.1"/>
    <property type="molecule type" value="Genomic_DNA"/>
</dbReference>
<evidence type="ECO:0000259" key="5">
    <source>
        <dbReference type="PROSITE" id="PS50932"/>
    </source>
</evidence>
<gene>
    <name evidence="6" type="ORF">GCM10023144_09330</name>
</gene>
<accession>A0ABP8GKT5</accession>
<evidence type="ECO:0000256" key="3">
    <source>
        <dbReference type="ARBA" id="ARBA00023163"/>
    </source>
</evidence>
<keyword evidence="3" id="KW-0804">Transcription</keyword>
<feature type="domain" description="HTH lacI-type" evidence="5">
    <location>
        <begin position="35"/>
        <end position="89"/>
    </location>
</feature>
<dbReference type="SMART" id="SM00354">
    <property type="entry name" value="HTH_LACI"/>
    <property type="match status" value="1"/>
</dbReference>
<dbReference type="CDD" id="cd06281">
    <property type="entry name" value="PBP1_LacI-like"/>
    <property type="match status" value="1"/>
</dbReference>
<name>A0ABP8GKT5_9BURK</name>
<dbReference type="PRINTS" id="PR00036">
    <property type="entry name" value="HTHLACI"/>
</dbReference>
<sequence>MARGIAADDMTTGTATGVAADTTTAAGEAPTRRRATVKDVAREAGVSIGTVSRVIRQESSVTADIREKVEAAILRLGWQPSMAAQSMRGVRSRTIGFIFADIRNPLYAEMVKGAEDLLSEHGYMLIVASSDGRPEREQALIDRFSRWNVEGLLFSIEDESHPQVARALARVDFPKVMIERAHDNADARVCADHYRGTLHAAEYLLDLGHRRIGLISGGRRTWVGRSRLQAYRDAHASRGVPIDQRLLRLDSFSQSYGFRETQLLLGLDEPPSAILALGMRLLAGVLPAVRSRRCVIPRDLSLVVSNDSELAQLATPAISAIRYDPYALGREAAQLLMKNLGHGERLSGTRLEIPTEFVMRESCARIAPNPPAARPDEQQGGR</sequence>
<dbReference type="GO" id="GO:0003677">
    <property type="term" value="F:DNA binding"/>
    <property type="evidence" value="ECO:0007669"/>
    <property type="project" value="UniProtKB-KW"/>
</dbReference>
<dbReference type="Gene3D" id="1.10.260.40">
    <property type="entry name" value="lambda repressor-like DNA-binding domains"/>
    <property type="match status" value="1"/>
</dbReference>
<dbReference type="SUPFAM" id="SSF47413">
    <property type="entry name" value="lambda repressor-like DNA-binding domains"/>
    <property type="match status" value="1"/>
</dbReference>
<evidence type="ECO:0000256" key="1">
    <source>
        <dbReference type="ARBA" id="ARBA00023015"/>
    </source>
</evidence>
<evidence type="ECO:0000259" key="4">
    <source>
        <dbReference type="PROSITE" id="PS50206"/>
    </source>
</evidence>